<dbReference type="GO" id="GO:0005737">
    <property type="term" value="C:cytoplasm"/>
    <property type="evidence" value="ECO:0007669"/>
    <property type="project" value="UniProtKB-SubCell"/>
</dbReference>
<evidence type="ECO:0000259" key="17">
    <source>
        <dbReference type="Pfam" id="PF08245"/>
    </source>
</evidence>
<protein>
    <recommendedName>
        <fullName evidence="3 14">UDP-N-acetylmuramate--L-alanine ligase</fullName>
        <ecNumber evidence="3 14">6.3.2.8</ecNumber>
    </recommendedName>
    <alternativeName>
        <fullName evidence="14">UDP-N-acetylmuramoyl-L-alanine synthetase</fullName>
    </alternativeName>
</protein>
<dbReference type="GO" id="GO:0005524">
    <property type="term" value="F:ATP binding"/>
    <property type="evidence" value="ECO:0007669"/>
    <property type="project" value="UniProtKB-UniRule"/>
</dbReference>
<dbReference type="SUPFAM" id="SSF53244">
    <property type="entry name" value="MurD-like peptide ligases, peptide-binding domain"/>
    <property type="match status" value="1"/>
</dbReference>
<evidence type="ECO:0000259" key="16">
    <source>
        <dbReference type="Pfam" id="PF02875"/>
    </source>
</evidence>
<evidence type="ECO:0000313" key="18">
    <source>
        <dbReference type="EMBL" id="PDO11607.1"/>
    </source>
</evidence>
<keyword evidence="11 14" id="KW-0131">Cell cycle</keyword>
<evidence type="ECO:0000256" key="4">
    <source>
        <dbReference type="ARBA" id="ARBA00022490"/>
    </source>
</evidence>
<dbReference type="InterPro" id="IPR036565">
    <property type="entry name" value="Mur-like_cat_sf"/>
</dbReference>
<dbReference type="UniPathway" id="UPA00219"/>
<keyword evidence="9 14" id="KW-0133">Cell shape</keyword>
<dbReference type="GO" id="GO:0008360">
    <property type="term" value="P:regulation of cell shape"/>
    <property type="evidence" value="ECO:0007669"/>
    <property type="project" value="UniProtKB-KW"/>
</dbReference>
<feature type="domain" description="Mur ligase N-terminal catalytic" evidence="15">
    <location>
        <begin position="4"/>
        <end position="101"/>
    </location>
</feature>
<accession>A0A2A6E4B7</accession>
<dbReference type="InterPro" id="IPR036615">
    <property type="entry name" value="Mur_ligase_C_dom_sf"/>
</dbReference>
<dbReference type="PANTHER" id="PTHR43445">
    <property type="entry name" value="UDP-N-ACETYLMURAMATE--L-ALANINE LIGASE-RELATED"/>
    <property type="match status" value="1"/>
</dbReference>
<keyword evidence="7 14" id="KW-0547">Nucleotide-binding</keyword>
<comment type="pathway">
    <text evidence="2 14">Cell wall biogenesis; peptidoglycan biosynthesis.</text>
</comment>
<evidence type="ECO:0000256" key="2">
    <source>
        <dbReference type="ARBA" id="ARBA00004752"/>
    </source>
</evidence>
<dbReference type="GO" id="GO:0051301">
    <property type="term" value="P:cell division"/>
    <property type="evidence" value="ECO:0007669"/>
    <property type="project" value="UniProtKB-KW"/>
</dbReference>
<keyword evidence="6 14" id="KW-0132">Cell division</keyword>
<evidence type="ECO:0000256" key="10">
    <source>
        <dbReference type="ARBA" id="ARBA00022984"/>
    </source>
</evidence>
<dbReference type="InterPro" id="IPR004101">
    <property type="entry name" value="Mur_ligase_C"/>
</dbReference>
<dbReference type="AlphaFoldDB" id="A0A2A6E4B7"/>
<keyword evidence="8 14" id="KW-0067">ATP-binding</keyword>
<dbReference type="InterPro" id="IPR013221">
    <property type="entry name" value="Mur_ligase_cen"/>
</dbReference>
<evidence type="ECO:0000256" key="3">
    <source>
        <dbReference type="ARBA" id="ARBA00012211"/>
    </source>
</evidence>
<comment type="catalytic activity">
    <reaction evidence="13 14">
        <text>UDP-N-acetyl-alpha-D-muramate + L-alanine + ATP = UDP-N-acetyl-alpha-D-muramoyl-L-alanine + ADP + phosphate + H(+)</text>
        <dbReference type="Rhea" id="RHEA:23372"/>
        <dbReference type="ChEBI" id="CHEBI:15378"/>
        <dbReference type="ChEBI" id="CHEBI:30616"/>
        <dbReference type="ChEBI" id="CHEBI:43474"/>
        <dbReference type="ChEBI" id="CHEBI:57972"/>
        <dbReference type="ChEBI" id="CHEBI:70757"/>
        <dbReference type="ChEBI" id="CHEBI:83898"/>
        <dbReference type="ChEBI" id="CHEBI:456216"/>
        <dbReference type="EC" id="6.3.2.8"/>
    </reaction>
</comment>
<evidence type="ECO:0000259" key="15">
    <source>
        <dbReference type="Pfam" id="PF01225"/>
    </source>
</evidence>
<evidence type="ECO:0000256" key="9">
    <source>
        <dbReference type="ARBA" id="ARBA00022960"/>
    </source>
</evidence>
<dbReference type="SUPFAM" id="SSF53623">
    <property type="entry name" value="MurD-like peptide ligases, catalytic domain"/>
    <property type="match status" value="1"/>
</dbReference>
<reference evidence="18 19" key="1">
    <citation type="submission" date="2016-12" db="EMBL/GenBank/DDBJ databases">
        <title>Candidatus Reconcilibacillus cellulovorans genome.</title>
        <authorList>
            <person name="Kolinko S."/>
            <person name="Wu Y.-W."/>
            <person name="Tachea F."/>
            <person name="Denzel E."/>
            <person name="Hiras J."/>
            <person name="Baecker N."/>
            <person name="Chan L.J."/>
            <person name="Eichorst S.A."/>
            <person name="Frey D."/>
            <person name="Adams P.D."/>
            <person name="Pray T."/>
            <person name="Tanjore D."/>
            <person name="Petzold C.J."/>
            <person name="Gladden J.M."/>
            <person name="Simmons B.A."/>
            <person name="Singer S.W."/>
        </authorList>
    </citation>
    <scope>NUCLEOTIDE SEQUENCE [LARGE SCALE GENOMIC DNA]</scope>
    <source>
        <strain evidence="18">JTherm</strain>
    </source>
</reference>
<evidence type="ECO:0000256" key="6">
    <source>
        <dbReference type="ARBA" id="ARBA00022618"/>
    </source>
</evidence>
<proteinExistence type="inferred from homology"/>
<evidence type="ECO:0000256" key="1">
    <source>
        <dbReference type="ARBA" id="ARBA00004496"/>
    </source>
</evidence>
<feature type="domain" description="Mur ligase central" evidence="17">
    <location>
        <begin position="106"/>
        <end position="275"/>
    </location>
</feature>
<dbReference type="GO" id="GO:0071555">
    <property type="term" value="P:cell wall organization"/>
    <property type="evidence" value="ECO:0007669"/>
    <property type="project" value="UniProtKB-KW"/>
</dbReference>
<keyword evidence="4 14" id="KW-0963">Cytoplasm</keyword>
<organism evidence="18 19">
    <name type="scientific">Candidatus Reconcilbacillus cellulovorans</name>
    <dbReference type="NCBI Taxonomy" id="1906605"/>
    <lineage>
        <taxon>Bacteria</taxon>
        <taxon>Bacillati</taxon>
        <taxon>Bacillota</taxon>
        <taxon>Bacilli</taxon>
        <taxon>Bacillales</taxon>
        <taxon>Paenibacillaceae</taxon>
        <taxon>Candidatus Reconcilbacillus</taxon>
    </lineage>
</organism>
<dbReference type="NCBIfam" id="TIGR01082">
    <property type="entry name" value="murC"/>
    <property type="match status" value="1"/>
</dbReference>
<dbReference type="Proteomes" id="UP000243688">
    <property type="component" value="Unassembled WGS sequence"/>
</dbReference>
<feature type="domain" description="Mur ligase C-terminal" evidence="16">
    <location>
        <begin position="297"/>
        <end position="407"/>
    </location>
</feature>
<name>A0A2A6E4B7_9BACL</name>
<evidence type="ECO:0000256" key="11">
    <source>
        <dbReference type="ARBA" id="ARBA00023306"/>
    </source>
</evidence>
<comment type="subcellular location">
    <subcellularLocation>
        <location evidence="1 14">Cytoplasm</location>
    </subcellularLocation>
</comment>
<dbReference type="InterPro" id="IPR000713">
    <property type="entry name" value="Mur_ligase_N"/>
</dbReference>
<evidence type="ECO:0000256" key="13">
    <source>
        <dbReference type="ARBA" id="ARBA00047833"/>
    </source>
</evidence>
<dbReference type="Pfam" id="PF08245">
    <property type="entry name" value="Mur_ligase_M"/>
    <property type="match status" value="1"/>
</dbReference>
<evidence type="ECO:0000256" key="12">
    <source>
        <dbReference type="ARBA" id="ARBA00023316"/>
    </source>
</evidence>
<gene>
    <name evidence="14" type="primary">murC</name>
    <name evidence="18" type="ORF">BLM47_00295</name>
</gene>
<keyword evidence="5 14" id="KW-0436">Ligase</keyword>
<comment type="function">
    <text evidence="14">Cell wall formation.</text>
</comment>
<comment type="caution">
    <text evidence="18">The sequence shown here is derived from an EMBL/GenBank/DDBJ whole genome shotgun (WGS) entry which is preliminary data.</text>
</comment>
<dbReference type="InterPro" id="IPR005758">
    <property type="entry name" value="UDP-N-AcMur_Ala_ligase_MurC"/>
</dbReference>
<sequence length="432" mass="48284">MQRYHLVGIKGSGMSALAQMLHDLDYQIQGADIEERIFTQLPLEERGIQVYPFGAAPLSTDLTVVASNAFRDDHPELVRCREFGLQPIRYHTFLGEWMREYESFAVSGTHGKTTTTGLLAHVLHGVSPICALIGDGTGYGRTGAKRFVFEACEYRRHFLAYKPDVAVITNIEFDHPDYFRDFEDVFEAFRQFVGGVRRRVVACVDDAAIRRLSTNVPMTTYGFSEDAEVRAVDVESVGNGTRFSLVVRGRPLGTFHIPLYGRHNVLNATAVAAVCISEGIDPDLVRSRMATFSGARRRFRIMEIAGRVLIDDYAHHPTEIRVTLRAARAKYPDRQVIAVFQPHTFSRLEAFLDEFVAALSEADVVYLCEVFGSAREGGGRVTSEDLRRRIPGSQLVTADSVGRLAEHRDAVLVFMGAGDIQKYEERLVAEIS</sequence>
<evidence type="ECO:0000256" key="7">
    <source>
        <dbReference type="ARBA" id="ARBA00022741"/>
    </source>
</evidence>
<dbReference type="InterPro" id="IPR050061">
    <property type="entry name" value="MurCDEF_pg_biosynth"/>
</dbReference>
<comment type="similarity">
    <text evidence="14">Belongs to the MurCDEF family.</text>
</comment>
<evidence type="ECO:0000256" key="8">
    <source>
        <dbReference type="ARBA" id="ARBA00022840"/>
    </source>
</evidence>
<dbReference type="Gene3D" id="3.40.1190.10">
    <property type="entry name" value="Mur-like, catalytic domain"/>
    <property type="match status" value="1"/>
</dbReference>
<dbReference type="HAMAP" id="MF_00046">
    <property type="entry name" value="MurC"/>
    <property type="match status" value="1"/>
</dbReference>
<dbReference type="Gene3D" id="3.90.190.20">
    <property type="entry name" value="Mur ligase, C-terminal domain"/>
    <property type="match status" value="1"/>
</dbReference>
<dbReference type="Pfam" id="PF02875">
    <property type="entry name" value="Mur_ligase_C"/>
    <property type="match status" value="1"/>
</dbReference>
<evidence type="ECO:0000313" key="19">
    <source>
        <dbReference type="Proteomes" id="UP000243688"/>
    </source>
</evidence>
<dbReference type="EMBL" id="MOXJ01000001">
    <property type="protein sequence ID" value="PDO11607.1"/>
    <property type="molecule type" value="Genomic_DNA"/>
</dbReference>
<evidence type="ECO:0000256" key="5">
    <source>
        <dbReference type="ARBA" id="ARBA00022598"/>
    </source>
</evidence>
<keyword evidence="12 14" id="KW-0961">Cell wall biogenesis/degradation</keyword>
<dbReference type="SUPFAM" id="SSF51984">
    <property type="entry name" value="MurCD N-terminal domain"/>
    <property type="match status" value="1"/>
</dbReference>
<dbReference type="PANTHER" id="PTHR43445:SF3">
    <property type="entry name" value="UDP-N-ACETYLMURAMATE--L-ALANINE LIGASE"/>
    <property type="match status" value="1"/>
</dbReference>
<dbReference type="Gene3D" id="3.40.50.720">
    <property type="entry name" value="NAD(P)-binding Rossmann-like Domain"/>
    <property type="match status" value="1"/>
</dbReference>
<dbReference type="GO" id="GO:0009252">
    <property type="term" value="P:peptidoglycan biosynthetic process"/>
    <property type="evidence" value="ECO:0007669"/>
    <property type="project" value="UniProtKB-UniRule"/>
</dbReference>
<dbReference type="Pfam" id="PF01225">
    <property type="entry name" value="Mur_ligase"/>
    <property type="match status" value="1"/>
</dbReference>
<keyword evidence="10 14" id="KW-0573">Peptidoglycan synthesis</keyword>
<feature type="binding site" evidence="14">
    <location>
        <begin position="108"/>
        <end position="114"/>
    </location>
    <ligand>
        <name>ATP</name>
        <dbReference type="ChEBI" id="CHEBI:30616"/>
    </ligand>
</feature>
<evidence type="ECO:0000256" key="14">
    <source>
        <dbReference type="HAMAP-Rule" id="MF_00046"/>
    </source>
</evidence>
<dbReference type="EC" id="6.3.2.8" evidence="3 14"/>
<dbReference type="GO" id="GO:0008763">
    <property type="term" value="F:UDP-N-acetylmuramate-L-alanine ligase activity"/>
    <property type="evidence" value="ECO:0007669"/>
    <property type="project" value="UniProtKB-UniRule"/>
</dbReference>